<evidence type="ECO:0000313" key="6">
    <source>
        <dbReference type="Proteomes" id="UP000245474"/>
    </source>
</evidence>
<evidence type="ECO:0000313" key="5">
    <source>
        <dbReference type="EMBL" id="PWG65793.1"/>
    </source>
</evidence>
<dbReference type="SUPFAM" id="SSF52518">
    <property type="entry name" value="Thiamin diphosphate-binding fold (THDP-binding)"/>
    <property type="match status" value="1"/>
</dbReference>
<dbReference type="CDD" id="cd02012">
    <property type="entry name" value="TPP_TK"/>
    <property type="match status" value="1"/>
</dbReference>
<evidence type="ECO:0000259" key="4">
    <source>
        <dbReference type="Pfam" id="PF00456"/>
    </source>
</evidence>
<keyword evidence="6" id="KW-1185">Reference proteome</keyword>
<dbReference type="Proteomes" id="UP000245474">
    <property type="component" value="Unassembled WGS sequence"/>
</dbReference>
<dbReference type="Pfam" id="PF00456">
    <property type="entry name" value="Transketolase_N"/>
    <property type="match status" value="1"/>
</dbReference>
<keyword evidence="3" id="KW-0786">Thiamine pyrophosphate</keyword>
<accession>A0A2U2N9M5</accession>
<dbReference type="EMBL" id="QFFI01000001">
    <property type="protein sequence ID" value="PWG65793.1"/>
    <property type="molecule type" value="Genomic_DNA"/>
</dbReference>
<reference evidence="5 6" key="1">
    <citation type="submission" date="2018-05" db="EMBL/GenBank/DDBJ databases">
        <title>Spiribacter halobius sp. nov., a moderately halophilic bacterium isolated from marine solar saltern.</title>
        <authorList>
            <person name="Zheng W.-S."/>
            <person name="Lu D.-C."/>
            <person name="Du Z.-J."/>
        </authorList>
    </citation>
    <scope>NUCLEOTIDE SEQUENCE [LARGE SCALE GENOMIC DNA]</scope>
    <source>
        <strain evidence="5 6">E85</strain>
    </source>
</reference>
<name>A0A2U2N9M5_9GAMM</name>
<proteinExistence type="inferred from homology"/>
<dbReference type="InterPro" id="IPR029061">
    <property type="entry name" value="THDP-binding"/>
</dbReference>
<dbReference type="PANTHER" id="PTHR47514:SF1">
    <property type="entry name" value="TRANSKETOLASE N-TERMINAL SECTION-RELATED"/>
    <property type="match status" value="1"/>
</dbReference>
<organism evidence="5 6">
    <name type="scientific">Sediminicurvatus halobius</name>
    <dbReference type="NCBI Taxonomy" id="2182432"/>
    <lineage>
        <taxon>Bacteria</taxon>
        <taxon>Pseudomonadati</taxon>
        <taxon>Pseudomonadota</taxon>
        <taxon>Gammaproteobacteria</taxon>
        <taxon>Chromatiales</taxon>
        <taxon>Ectothiorhodospiraceae</taxon>
        <taxon>Sediminicurvatus</taxon>
    </lineage>
</organism>
<feature type="domain" description="Transketolase N-terminal" evidence="4">
    <location>
        <begin position="27"/>
        <end position="273"/>
    </location>
</feature>
<evidence type="ECO:0000256" key="3">
    <source>
        <dbReference type="ARBA" id="ARBA00023052"/>
    </source>
</evidence>
<comment type="cofactor">
    <cofactor evidence="1">
        <name>thiamine diphosphate</name>
        <dbReference type="ChEBI" id="CHEBI:58937"/>
    </cofactor>
</comment>
<dbReference type="PANTHER" id="PTHR47514">
    <property type="entry name" value="TRANSKETOLASE N-TERMINAL SECTION-RELATED"/>
    <property type="match status" value="1"/>
</dbReference>
<evidence type="ECO:0000256" key="2">
    <source>
        <dbReference type="ARBA" id="ARBA00007131"/>
    </source>
</evidence>
<gene>
    <name evidence="5" type="ORF">DEM34_00575</name>
</gene>
<dbReference type="RefSeq" id="WP_109675164.1">
    <property type="nucleotide sequence ID" value="NZ_CP086615.1"/>
</dbReference>
<dbReference type="Gene3D" id="3.40.50.970">
    <property type="match status" value="1"/>
</dbReference>
<dbReference type="AlphaFoldDB" id="A0A2U2N9M5"/>
<dbReference type="InterPro" id="IPR005474">
    <property type="entry name" value="Transketolase_N"/>
</dbReference>
<protein>
    <submittedName>
        <fullName evidence="5">Transketolase</fullName>
    </submittedName>
</protein>
<sequence>MARRETKDVPRAELREKARMIRREVLRLTDICGSGHYGSAFSIAELLAVLYYRFLQVDPQHPDWADRDRFTMGKGHAAIALYPVLADLGYFPRQDLDGYTRLGSPLGDHPDMRKVRGADFSSGSIGHNLSVSVGMALGLRHRGSPARVVCMMGDGEQAEGQIWEAAMAGAHWGLGNLVGIVDINAAGSDGYTQETLASEPLEDKWRAFGWDVVNLEDGHDLAQTSAALELALNGERDRPCCVLARTVAGKGVSFMEGGWQWHLGYLGPKDLERAYREVEAGEIG</sequence>
<dbReference type="OrthoDB" id="8732661at2"/>
<comment type="caution">
    <text evidence="5">The sequence shown here is derived from an EMBL/GenBank/DDBJ whole genome shotgun (WGS) entry which is preliminary data.</text>
</comment>
<comment type="similarity">
    <text evidence="2">Belongs to the transketolase family.</text>
</comment>
<evidence type="ECO:0000256" key="1">
    <source>
        <dbReference type="ARBA" id="ARBA00001964"/>
    </source>
</evidence>